<reference evidence="5" key="2">
    <citation type="submission" date="2021-04" db="EMBL/GenBank/DDBJ databases">
        <authorList>
            <person name="Gilroy R."/>
        </authorList>
    </citation>
    <scope>NUCLEOTIDE SEQUENCE</scope>
    <source>
        <strain evidence="5">1345</strain>
    </source>
</reference>
<evidence type="ECO:0000313" key="6">
    <source>
        <dbReference type="Proteomes" id="UP000886750"/>
    </source>
</evidence>
<feature type="domain" description="HTH araC/xylS-type" evidence="4">
    <location>
        <begin position="166"/>
        <end position="265"/>
    </location>
</feature>
<protein>
    <submittedName>
        <fullName evidence="5">Helix-turn-helix domain-containing protein</fullName>
    </submittedName>
</protein>
<name>A0A9D2CT40_9FIRM</name>
<dbReference type="Pfam" id="PF12833">
    <property type="entry name" value="HTH_18"/>
    <property type="match status" value="1"/>
</dbReference>
<reference evidence="5" key="1">
    <citation type="journal article" date="2021" name="PeerJ">
        <title>Extensive microbial diversity within the chicken gut microbiome revealed by metagenomics and culture.</title>
        <authorList>
            <person name="Gilroy R."/>
            <person name="Ravi A."/>
            <person name="Getino M."/>
            <person name="Pursley I."/>
            <person name="Horton D.L."/>
            <person name="Alikhan N.F."/>
            <person name="Baker D."/>
            <person name="Gharbi K."/>
            <person name="Hall N."/>
            <person name="Watson M."/>
            <person name="Adriaenssens E.M."/>
            <person name="Foster-Nyarko E."/>
            <person name="Jarju S."/>
            <person name="Secka A."/>
            <person name="Antonio M."/>
            <person name="Oren A."/>
            <person name="Chaudhuri R.R."/>
            <person name="La Ragione R."/>
            <person name="Hildebrand F."/>
            <person name="Pallen M.J."/>
        </authorList>
    </citation>
    <scope>NUCLEOTIDE SEQUENCE</scope>
    <source>
        <strain evidence="5">1345</strain>
    </source>
</reference>
<proteinExistence type="predicted"/>
<evidence type="ECO:0000256" key="2">
    <source>
        <dbReference type="ARBA" id="ARBA00023125"/>
    </source>
</evidence>
<evidence type="ECO:0000256" key="3">
    <source>
        <dbReference type="ARBA" id="ARBA00023163"/>
    </source>
</evidence>
<dbReference type="InterPro" id="IPR003313">
    <property type="entry name" value="AraC-bd"/>
</dbReference>
<dbReference type="PANTHER" id="PTHR43280">
    <property type="entry name" value="ARAC-FAMILY TRANSCRIPTIONAL REGULATOR"/>
    <property type="match status" value="1"/>
</dbReference>
<sequence>MKQPFFYESQHDRADTVEFFSGGGHTYPHFHRCIEIIYMKGGALGCVVNGTQFCALPDEIVFVHKCCVHELIPAPAYENHVLIVGPRYSDDIESIFQKRTLPAHLSDKEFNRTLRPYFERLGALVGENNADAELIIKGYIDVIVGSLLRHYERVPTDAMPNLGTVVAVLNYIDDHFTEPITLDSISSAFGYNKYYFSRLFNRYIGENLNNYINMIRVRNLVTQAKKADSPGLAALVFENGFDSMTTFYRSFSRFYDRPPTEIFKDK</sequence>
<dbReference type="SUPFAM" id="SSF46689">
    <property type="entry name" value="Homeodomain-like"/>
    <property type="match status" value="1"/>
</dbReference>
<dbReference type="Pfam" id="PF02311">
    <property type="entry name" value="AraC_binding"/>
    <property type="match status" value="1"/>
</dbReference>
<dbReference type="InterPro" id="IPR018060">
    <property type="entry name" value="HTH_AraC"/>
</dbReference>
<dbReference type="AlphaFoldDB" id="A0A9D2CT40"/>
<dbReference type="GO" id="GO:0003700">
    <property type="term" value="F:DNA-binding transcription factor activity"/>
    <property type="evidence" value="ECO:0007669"/>
    <property type="project" value="InterPro"/>
</dbReference>
<dbReference type="Proteomes" id="UP000886750">
    <property type="component" value="Unassembled WGS sequence"/>
</dbReference>
<keyword evidence="3" id="KW-0804">Transcription</keyword>
<evidence type="ECO:0000259" key="4">
    <source>
        <dbReference type="PROSITE" id="PS01124"/>
    </source>
</evidence>
<comment type="caution">
    <text evidence="5">The sequence shown here is derived from an EMBL/GenBank/DDBJ whole genome shotgun (WGS) entry which is preliminary data.</text>
</comment>
<accession>A0A9D2CT40</accession>
<dbReference type="InterPro" id="IPR037923">
    <property type="entry name" value="HTH-like"/>
</dbReference>
<dbReference type="Gene3D" id="1.10.10.60">
    <property type="entry name" value="Homeodomain-like"/>
    <property type="match status" value="1"/>
</dbReference>
<dbReference type="PROSITE" id="PS01124">
    <property type="entry name" value="HTH_ARAC_FAMILY_2"/>
    <property type="match status" value="1"/>
</dbReference>
<dbReference type="GO" id="GO:0043565">
    <property type="term" value="F:sequence-specific DNA binding"/>
    <property type="evidence" value="ECO:0007669"/>
    <property type="project" value="InterPro"/>
</dbReference>
<dbReference type="SUPFAM" id="SSF51215">
    <property type="entry name" value="Regulatory protein AraC"/>
    <property type="match status" value="1"/>
</dbReference>
<evidence type="ECO:0000313" key="5">
    <source>
        <dbReference type="EMBL" id="HIY97307.1"/>
    </source>
</evidence>
<dbReference type="InterPro" id="IPR009057">
    <property type="entry name" value="Homeodomain-like_sf"/>
</dbReference>
<dbReference type="PANTHER" id="PTHR43280:SF28">
    <property type="entry name" value="HTH-TYPE TRANSCRIPTIONAL ACTIVATOR RHAS"/>
    <property type="match status" value="1"/>
</dbReference>
<keyword evidence="1" id="KW-0805">Transcription regulation</keyword>
<keyword evidence="2" id="KW-0238">DNA-binding</keyword>
<gene>
    <name evidence="5" type="ORF">H9729_06420</name>
</gene>
<evidence type="ECO:0000256" key="1">
    <source>
        <dbReference type="ARBA" id="ARBA00023015"/>
    </source>
</evidence>
<dbReference type="EMBL" id="DXCQ01000058">
    <property type="protein sequence ID" value="HIY97307.1"/>
    <property type="molecule type" value="Genomic_DNA"/>
</dbReference>
<dbReference type="SMART" id="SM00342">
    <property type="entry name" value="HTH_ARAC"/>
    <property type="match status" value="1"/>
</dbReference>
<organism evidence="5 6">
    <name type="scientific">Candidatus Borkfalkia excrementigallinarum</name>
    <dbReference type="NCBI Taxonomy" id="2838506"/>
    <lineage>
        <taxon>Bacteria</taxon>
        <taxon>Bacillati</taxon>
        <taxon>Bacillota</taxon>
        <taxon>Clostridia</taxon>
        <taxon>Christensenellales</taxon>
        <taxon>Christensenellaceae</taxon>
        <taxon>Candidatus Borkfalkia</taxon>
    </lineage>
</organism>